<dbReference type="InterPro" id="IPR051196">
    <property type="entry name" value="RSAD2/Viperin_antiviral"/>
</dbReference>
<keyword evidence="5" id="KW-0408">Iron</keyword>
<dbReference type="STRING" id="602072.A0A1R3R6S2"/>
<dbReference type="GO" id="GO:0046872">
    <property type="term" value="F:metal ion binding"/>
    <property type="evidence" value="ECO:0007669"/>
    <property type="project" value="UniProtKB-KW"/>
</dbReference>
<dbReference type="PANTHER" id="PTHR21339">
    <property type="entry name" value="RADICAL S-ADENOSYL METHIONINE DOMAIN-CONTAINING PROTEIN 2"/>
    <property type="match status" value="1"/>
</dbReference>
<evidence type="ECO:0000256" key="5">
    <source>
        <dbReference type="ARBA" id="ARBA00023004"/>
    </source>
</evidence>
<dbReference type="GO" id="GO:0051607">
    <property type="term" value="P:defense response to virus"/>
    <property type="evidence" value="ECO:0007669"/>
    <property type="project" value="UniProtKB-KW"/>
</dbReference>
<evidence type="ECO:0000256" key="8">
    <source>
        <dbReference type="SAM" id="SignalP"/>
    </source>
</evidence>
<dbReference type="Proteomes" id="UP000188318">
    <property type="component" value="Unassembled WGS sequence"/>
</dbReference>
<dbReference type="VEuPathDB" id="FungiDB:ASPCADRAFT_401008"/>
<keyword evidence="4" id="KW-0479">Metal-binding</keyword>
<keyword evidence="10" id="KW-1185">Reference proteome</keyword>
<organism evidence="9 10">
    <name type="scientific">Aspergillus carbonarius (strain ITEM 5010)</name>
    <dbReference type="NCBI Taxonomy" id="602072"/>
    <lineage>
        <taxon>Eukaryota</taxon>
        <taxon>Fungi</taxon>
        <taxon>Dikarya</taxon>
        <taxon>Ascomycota</taxon>
        <taxon>Pezizomycotina</taxon>
        <taxon>Eurotiomycetes</taxon>
        <taxon>Eurotiomycetidae</taxon>
        <taxon>Eurotiales</taxon>
        <taxon>Aspergillaceae</taxon>
        <taxon>Aspergillus</taxon>
        <taxon>Aspergillus subgen. Circumdati</taxon>
    </lineage>
</organism>
<evidence type="ECO:0000313" key="9">
    <source>
        <dbReference type="EMBL" id="OOF90171.1"/>
    </source>
</evidence>
<keyword evidence="6" id="KW-0411">Iron-sulfur</keyword>
<dbReference type="Gene3D" id="3.20.20.70">
    <property type="entry name" value="Aldolase class I"/>
    <property type="match status" value="1"/>
</dbReference>
<keyword evidence="3" id="KW-0949">S-adenosyl-L-methionine</keyword>
<dbReference type="GO" id="GO:0003824">
    <property type="term" value="F:catalytic activity"/>
    <property type="evidence" value="ECO:0007669"/>
    <property type="project" value="InterPro"/>
</dbReference>
<dbReference type="EMBL" id="KV907574">
    <property type="protein sequence ID" value="OOF90171.1"/>
    <property type="molecule type" value="Genomic_DNA"/>
</dbReference>
<feature type="chain" id="PRO_5013272241" description="Radical SAM core domain-containing protein" evidence="8">
    <location>
        <begin position="16"/>
        <end position="278"/>
    </location>
</feature>
<gene>
    <name evidence="9" type="ORF">ASPCADRAFT_401008</name>
</gene>
<dbReference type="SUPFAM" id="SSF102114">
    <property type="entry name" value="Radical SAM enzymes"/>
    <property type="match status" value="1"/>
</dbReference>
<dbReference type="InterPro" id="IPR013785">
    <property type="entry name" value="Aldolase_TIM"/>
</dbReference>
<keyword evidence="8" id="KW-0732">Signal</keyword>
<feature type="signal peptide" evidence="8">
    <location>
        <begin position="1"/>
        <end position="15"/>
    </location>
</feature>
<evidence type="ECO:0000313" key="10">
    <source>
        <dbReference type="Proteomes" id="UP000188318"/>
    </source>
</evidence>
<evidence type="ECO:0000256" key="2">
    <source>
        <dbReference type="ARBA" id="ARBA00022485"/>
    </source>
</evidence>
<evidence type="ECO:0000256" key="6">
    <source>
        <dbReference type="ARBA" id="ARBA00023014"/>
    </source>
</evidence>
<reference evidence="10" key="1">
    <citation type="journal article" date="2017" name="Genome Biol.">
        <title>Comparative genomics reveals high biological diversity and specific adaptations in the industrially and medically important fungal genus Aspergillus.</title>
        <authorList>
            <person name="de Vries R.P."/>
            <person name="Riley R."/>
            <person name="Wiebenga A."/>
            <person name="Aguilar-Osorio G."/>
            <person name="Amillis S."/>
            <person name="Uchima C.A."/>
            <person name="Anderluh G."/>
            <person name="Asadollahi M."/>
            <person name="Askin M."/>
            <person name="Barry K."/>
            <person name="Battaglia E."/>
            <person name="Bayram O."/>
            <person name="Benocci T."/>
            <person name="Braus-Stromeyer S.A."/>
            <person name="Caldana C."/>
            <person name="Canovas D."/>
            <person name="Cerqueira G.C."/>
            <person name="Chen F."/>
            <person name="Chen W."/>
            <person name="Choi C."/>
            <person name="Clum A."/>
            <person name="Dos Santos R.A."/>
            <person name="Damasio A.R."/>
            <person name="Diallinas G."/>
            <person name="Emri T."/>
            <person name="Fekete E."/>
            <person name="Flipphi M."/>
            <person name="Freyberg S."/>
            <person name="Gallo A."/>
            <person name="Gournas C."/>
            <person name="Habgood R."/>
            <person name="Hainaut M."/>
            <person name="Harispe M.L."/>
            <person name="Henrissat B."/>
            <person name="Hilden K.S."/>
            <person name="Hope R."/>
            <person name="Hossain A."/>
            <person name="Karabika E."/>
            <person name="Karaffa L."/>
            <person name="Karanyi Z."/>
            <person name="Krasevec N."/>
            <person name="Kuo A."/>
            <person name="Kusch H."/>
            <person name="LaButti K."/>
            <person name="Lagendijk E.L."/>
            <person name="Lapidus A."/>
            <person name="Levasseur A."/>
            <person name="Lindquist E."/>
            <person name="Lipzen A."/>
            <person name="Logrieco A.F."/>
            <person name="MacCabe A."/>
            <person name="Maekelae M.R."/>
            <person name="Malavazi I."/>
            <person name="Melin P."/>
            <person name="Meyer V."/>
            <person name="Mielnichuk N."/>
            <person name="Miskei M."/>
            <person name="Molnar A.P."/>
            <person name="Mule G."/>
            <person name="Ngan C.Y."/>
            <person name="Orejas M."/>
            <person name="Orosz E."/>
            <person name="Ouedraogo J.P."/>
            <person name="Overkamp K.M."/>
            <person name="Park H.-S."/>
            <person name="Perrone G."/>
            <person name="Piumi F."/>
            <person name="Punt P.J."/>
            <person name="Ram A.F."/>
            <person name="Ramon A."/>
            <person name="Rauscher S."/>
            <person name="Record E."/>
            <person name="Riano-Pachon D.M."/>
            <person name="Robert V."/>
            <person name="Roehrig J."/>
            <person name="Ruller R."/>
            <person name="Salamov A."/>
            <person name="Salih N.S."/>
            <person name="Samson R.A."/>
            <person name="Sandor E."/>
            <person name="Sanguinetti M."/>
            <person name="Schuetze T."/>
            <person name="Sepcic K."/>
            <person name="Shelest E."/>
            <person name="Sherlock G."/>
            <person name="Sophianopoulou V."/>
            <person name="Squina F.M."/>
            <person name="Sun H."/>
            <person name="Susca A."/>
            <person name="Todd R.B."/>
            <person name="Tsang A."/>
            <person name="Unkles S.E."/>
            <person name="van de Wiele N."/>
            <person name="van Rossen-Uffink D."/>
            <person name="Oliveira J.V."/>
            <person name="Vesth T.C."/>
            <person name="Visser J."/>
            <person name="Yu J.-H."/>
            <person name="Zhou M."/>
            <person name="Andersen M.R."/>
            <person name="Archer D.B."/>
            <person name="Baker S.E."/>
            <person name="Benoit I."/>
            <person name="Brakhage A.A."/>
            <person name="Braus G.H."/>
            <person name="Fischer R."/>
            <person name="Frisvad J.C."/>
            <person name="Goldman G.H."/>
            <person name="Houbraken J."/>
            <person name="Oakley B."/>
            <person name="Pocsi I."/>
            <person name="Scazzocchio C."/>
            <person name="Seiboth B."/>
            <person name="vanKuyk P.A."/>
            <person name="Wortman J."/>
            <person name="Dyer P.S."/>
            <person name="Grigoriev I.V."/>
        </authorList>
    </citation>
    <scope>NUCLEOTIDE SEQUENCE [LARGE SCALE GENOMIC DNA]</scope>
    <source>
        <strain evidence="10">ITEM 5010</strain>
    </source>
</reference>
<keyword evidence="2" id="KW-0004">4Fe-4S</keyword>
<dbReference type="OrthoDB" id="549750at2759"/>
<evidence type="ECO:0000256" key="7">
    <source>
        <dbReference type="ARBA" id="ARBA00023118"/>
    </source>
</evidence>
<sequence length="278" mass="31666">MLSLVFPHSVILGIAIFLPSKCPVSVNYHFTRQCNKSCGFCFHTASTSDVESIENAFRGLALLKSAGMRKINFADYCTEVLQLESVSVVTNGSLVTRNFLAKHGHNIDILAVSCDSFNEHTNTEIGRGSGDQVPNLYKIRDLCLEYGIKFKINTVICRLDFHEDMDPCIDDLKPFRWKCFQVLIVNGENDSDKRLRDARKFLIRDEEIEIFCNTHHHQHAFVPESNALIAKSYLIMDEYMRFLDRDGRDPSPSILKVGVDRALECVYRDEDSFKDRGG</sequence>
<dbReference type="InterPro" id="IPR058240">
    <property type="entry name" value="rSAM_sf"/>
</dbReference>
<dbReference type="PANTHER" id="PTHR21339:SF0">
    <property type="entry name" value="S-ADENOSYLMETHIONINE-DEPENDENT NUCLEOTIDE DEHYDRATASE RSAD2"/>
    <property type="match status" value="1"/>
</dbReference>
<comment type="cofactor">
    <cofactor evidence="1">
        <name>[4Fe-4S] cluster</name>
        <dbReference type="ChEBI" id="CHEBI:49883"/>
    </cofactor>
</comment>
<accession>A0A1R3R6S2</accession>
<dbReference type="InterPro" id="IPR007197">
    <property type="entry name" value="rSAM"/>
</dbReference>
<proteinExistence type="predicted"/>
<evidence type="ECO:0000256" key="1">
    <source>
        <dbReference type="ARBA" id="ARBA00001966"/>
    </source>
</evidence>
<keyword evidence="7" id="KW-0051">Antiviral defense</keyword>
<evidence type="ECO:0000256" key="3">
    <source>
        <dbReference type="ARBA" id="ARBA00022691"/>
    </source>
</evidence>
<dbReference type="OMA" id="ERWFKKY"/>
<dbReference type="CDD" id="cd01335">
    <property type="entry name" value="Radical_SAM"/>
    <property type="match status" value="1"/>
</dbReference>
<protein>
    <recommendedName>
        <fullName evidence="11">Radical SAM core domain-containing protein</fullName>
    </recommendedName>
</protein>
<evidence type="ECO:0008006" key="11">
    <source>
        <dbReference type="Google" id="ProtNLM"/>
    </source>
</evidence>
<dbReference type="AlphaFoldDB" id="A0A1R3R6S2"/>
<dbReference type="GO" id="GO:0051539">
    <property type="term" value="F:4 iron, 4 sulfur cluster binding"/>
    <property type="evidence" value="ECO:0007669"/>
    <property type="project" value="UniProtKB-KW"/>
</dbReference>
<dbReference type="NCBIfam" id="NF038283">
    <property type="entry name" value="viperin_w_prok"/>
    <property type="match status" value="1"/>
</dbReference>
<evidence type="ECO:0000256" key="4">
    <source>
        <dbReference type="ARBA" id="ARBA00022723"/>
    </source>
</evidence>
<dbReference type="SFLD" id="SFLDS00029">
    <property type="entry name" value="Radical_SAM"/>
    <property type="match status" value="1"/>
</dbReference>
<dbReference type="SFLD" id="SFLDG01088">
    <property type="entry name" value="antiviral_proteins"/>
    <property type="match status" value="1"/>
</dbReference>
<name>A0A1R3R6S2_ASPC5</name>